<dbReference type="Pfam" id="PF00781">
    <property type="entry name" value="DAGK_cat"/>
    <property type="match status" value="1"/>
</dbReference>
<dbReference type="Gene3D" id="3.40.50.10330">
    <property type="entry name" value="Probable inorganic polyphosphate/atp-NAD kinase, domain 1"/>
    <property type="match status" value="1"/>
</dbReference>
<keyword evidence="3" id="KW-1185">Reference proteome</keyword>
<dbReference type="Gene3D" id="2.60.200.40">
    <property type="match status" value="1"/>
</dbReference>
<dbReference type="EMBL" id="JAFLQW010000400">
    <property type="protein sequence ID" value="MBO0350392.1"/>
    <property type="molecule type" value="Genomic_DNA"/>
</dbReference>
<name>A0ABS3FTE2_9CYAN</name>
<dbReference type="InterPro" id="IPR004363">
    <property type="entry name" value="Methylgl_synth"/>
</dbReference>
<dbReference type="InterPro" id="IPR001206">
    <property type="entry name" value="Diacylglycerol_kinase_cat_dom"/>
</dbReference>
<dbReference type="SUPFAM" id="SSF111331">
    <property type="entry name" value="NAD kinase/diacylglycerol kinase-like"/>
    <property type="match status" value="1"/>
</dbReference>
<dbReference type="GO" id="GO:0016301">
    <property type="term" value="F:kinase activity"/>
    <property type="evidence" value="ECO:0007669"/>
    <property type="project" value="UniProtKB-KW"/>
</dbReference>
<evidence type="ECO:0000259" key="1">
    <source>
        <dbReference type="PROSITE" id="PS50146"/>
    </source>
</evidence>
<dbReference type="RefSeq" id="WP_207088872.1">
    <property type="nucleotide sequence ID" value="NZ_JAFLQW010000400.1"/>
</dbReference>
<dbReference type="InterPro" id="IPR005218">
    <property type="entry name" value="Diacylglycerol/lipid_kinase"/>
</dbReference>
<keyword evidence="2" id="KW-0808">Transferase</keyword>
<dbReference type="SMART" id="SM00046">
    <property type="entry name" value="DAGKc"/>
    <property type="match status" value="1"/>
</dbReference>
<comment type="caution">
    <text evidence="2">The sequence shown here is derived from an EMBL/GenBank/DDBJ whole genome shotgun (WGS) entry which is preliminary data.</text>
</comment>
<sequence>MSTRSACLIFNPCSGKGNPEAELQQISSLLEPEIKLDIRYTEPDLDTSQLAHEAVARGVDLVIASGGDGTVSAVAEALINTEIPLAVIPRGTANAFSVALGIPTNIPDACQTILYGLIRAIDGATCNGKTSILLTGIGWEAETVEQADREAKNWFGAMAYLVAGIEKLWDIQSFEVELEIDGEISRLRAIAVTVANAAPATSVLAQGPGGVIPDDGLLDVTILSTQTEMSTLGAVSSLMTGALRGVASQHNDVLYLRTNRIKVTTNPPQKVTVDGELRGTTPVEIESVPLSLNVMVPDI</sequence>
<accession>A0ABS3FTE2</accession>
<dbReference type="PROSITE" id="PS50146">
    <property type="entry name" value="DAGK"/>
    <property type="match status" value="1"/>
</dbReference>
<proteinExistence type="predicted"/>
<dbReference type="PANTHER" id="PTHR30492">
    <property type="entry name" value="METHYLGLYOXAL SYNTHASE"/>
    <property type="match status" value="1"/>
</dbReference>
<dbReference type="Proteomes" id="UP000664844">
    <property type="component" value="Unassembled WGS sequence"/>
</dbReference>
<protein>
    <submittedName>
        <fullName evidence="2">YegS/Rv2252/BmrU family lipid kinase</fullName>
    </submittedName>
</protein>
<keyword evidence="2" id="KW-0418">Kinase</keyword>
<organism evidence="2 3">
    <name type="scientific">Phormidium pseudopriestleyi FRX01</name>
    <dbReference type="NCBI Taxonomy" id="1759528"/>
    <lineage>
        <taxon>Bacteria</taxon>
        <taxon>Bacillati</taxon>
        <taxon>Cyanobacteriota</taxon>
        <taxon>Cyanophyceae</taxon>
        <taxon>Oscillatoriophycideae</taxon>
        <taxon>Oscillatoriales</taxon>
        <taxon>Oscillatoriaceae</taxon>
        <taxon>Phormidium</taxon>
    </lineage>
</organism>
<dbReference type="InterPro" id="IPR016064">
    <property type="entry name" value="NAD/diacylglycerol_kinase_sf"/>
</dbReference>
<evidence type="ECO:0000313" key="3">
    <source>
        <dbReference type="Proteomes" id="UP000664844"/>
    </source>
</evidence>
<dbReference type="NCBIfam" id="NF002033">
    <property type="entry name" value="PRK00861.1"/>
    <property type="match status" value="1"/>
</dbReference>
<dbReference type="Pfam" id="PF19279">
    <property type="entry name" value="YegS_C"/>
    <property type="match status" value="1"/>
</dbReference>
<evidence type="ECO:0000313" key="2">
    <source>
        <dbReference type="EMBL" id="MBO0350392.1"/>
    </source>
</evidence>
<reference evidence="2 3" key="1">
    <citation type="submission" date="2021-03" db="EMBL/GenBank/DDBJ databases">
        <title>Metabolic Capacity of the Antarctic Cyanobacterium Phormidium pseudopriestleyi that Sustains Oxygenic Photosynthesis in the Presence of Hydrogen Sulfide.</title>
        <authorList>
            <person name="Lumian J.E."/>
            <person name="Jungblut A.D."/>
            <person name="Dillon M.L."/>
            <person name="Hawes I."/>
            <person name="Doran P.T."/>
            <person name="Mackey T.J."/>
            <person name="Dick G.J."/>
            <person name="Grettenberger C.L."/>
            <person name="Sumner D.Y."/>
        </authorList>
    </citation>
    <scope>NUCLEOTIDE SEQUENCE [LARGE SCALE GENOMIC DNA]</scope>
    <source>
        <strain evidence="2 3">FRX01</strain>
    </source>
</reference>
<dbReference type="InterPro" id="IPR017438">
    <property type="entry name" value="ATP-NAD_kinase_N"/>
</dbReference>
<feature type="domain" description="DAGKc" evidence="1">
    <location>
        <begin position="1"/>
        <end position="130"/>
    </location>
</feature>
<dbReference type="InterPro" id="IPR045540">
    <property type="entry name" value="YegS/DAGK_C"/>
</dbReference>
<dbReference type="NCBIfam" id="TIGR00147">
    <property type="entry name" value="YegS/Rv2252/BmrU family lipid kinase"/>
    <property type="match status" value="1"/>
</dbReference>
<dbReference type="PANTHER" id="PTHR30492:SF0">
    <property type="entry name" value="METHYLGLYOXAL SYNTHASE"/>
    <property type="match status" value="1"/>
</dbReference>
<gene>
    <name evidence="2" type="ORF">J0895_15055</name>
</gene>